<feature type="transmembrane region" description="Helical" evidence="1">
    <location>
        <begin position="89"/>
        <end position="112"/>
    </location>
</feature>
<sequence>MARIPKILCCDARIWLTNLIAIEIVLSILSILLFSDLINDGKDFINSRYEEIRIISVVVIILNGVGILVGLITIIGAWKAVQCIRWFSFFLNTIYLLLIGAGYALFMIALIKVKINGTIMLEEFIVGIFVATAIIISQIFVVIGIYLSKNYTQQKGRERYISSVQAISHH</sequence>
<dbReference type="Proteomes" id="UP000218231">
    <property type="component" value="Unassembled WGS sequence"/>
</dbReference>
<keyword evidence="1" id="KW-0472">Membrane</keyword>
<keyword evidence="1" id="KW-1133">Transmembrane helix</keyword>
<dbReference type="AlphaFoldDB" id="A0A2A2LEV5"/>
<keyword evidence="3" id="KW-1185">Reference proteome</keyword>
<dbReference type="EMBL" id="LIAE01006836">
    <property type="protein sequence ID" value="PAV84597.1"/>
    <property type="molecule type" value="Genomic_DNA"/>
</dbReference>
<evidence type="ECO:0000313" key="3">
    <source>
        <dbReference type="Proteomes" id="UP000218231"/>
    </source>
</evidence>
<proteinExistence type="predicted"/>
<gene>
    <name evidence="2" type="ORF">WR25_04302</name>
</gene>
<feature type="transmembrane region" description="Helical" evidence="1">
    <location>
        <begin position="124"/>
        <end position="147"/>
    </location>
</feature>
<evidence type="ECO:0000313" key="2">
    <source>
        <dbReference type="EMBL" id="PAV84597.1"/>
    </source>
</evidence>
<name>A0A2A2LEV5_9BILA</name>
<evidence type="ECO:0000256" key="1">
    <source>
        <dbReference type="SAM" id="Phobius"/>
    </source>
</evidence>
<feature type="transmembrane region" description="Helical" evidence="1">
    <location>
        <begin position="54"/>
        <end position="77"/>
    </location>
</feature>
<reference evidence="2 3" key="1">
    <citation type="journal article" date="2017" name="Curr. Biol.">
        <title>Genome architecture and evolution of a unichromosomal asexual nematode.</title>
        <authorList>
            <person name="Fradin H."/>
            <person name="Zegar C."/>
            <person name="Gutwein M."/>
            <person name="Lucas J."/>
            <person name="Kovtun M."/>
            <person name="Corcoran D."/>
            <person name="Baugh L.R."/>
            <person name="Kiontke K."/>
            <person name="Gunsalus K."/>
            <person name="Fitch D.H."/>
            <person name="Piano F."/>
        </authorList>
    </citation>
    <scope>NUCLEOTIDE SEQUENCE [LARGE SCALE GENOMIC DNA]</scope>
    <source>
        <strain evidence="2">PF1309</strain>
    </source>
</reference>
<comment type="caution">
    <text evidence="2">The sequence shown here is derived from an EMBL/GenBank/DDBJ whole genome shotgun (WGS) entry which is preliminary data.</text>
</comment>
<feature type="transmembrane region" description="Helical" evidence="1">
    <location>
        <begin position="12"/>
        <end position="34"/>
    </location>
</feature>
<accession>A0A2A2LEV5</accession>
<protein>
    <submittedName>
        <fullName evidence="2">Uncharacterized protein</fullName>
    </submittedName>
</protein>
<keyword evidence="1" id="KW-0812">Transmembrane</keyword>
<organism evidence="2 3">
    <name type="scientific">Diploscapter pachys</name>
    <dbReference type="NCBI Taxonomy" id="2018661"/>
    <lineage>
        <taxon>Eukaryota</taxon>
        <taxon>Metazoa</taxon>
        <taxon>Ecdysozoa</taxon>
        <taxon>Nematoda</taxon>
        <taxon>Chromadorea</taxon>
        <taxon>Rhabditida</taxon>
        <taxon>Rhabditina</taxon>
        <taxon>Rhabditomorpha</taxon>
        <taxon>Rhabditoidea</taxon>
        <taxon>Rhabditidae</taxon>
        <taxon>Diploscapter</taxon>
    </lineage>
</organism>